<feature type="repeat" description="ANK" evidence="3">
    <location>
        <begin position="1376"/>
        <end position="1408"/>
    </location>
</feature>
<feature type="repeat" description="ANK" evidence="3">
    <location>
        <begin position="1607"/>
        <end position="1639"/>
    </location>
</feature>
<evidence type="ECO:0000256" key="1">
    <source>
        <dbReference type="ARBA" id="ARBA00022737"/>
    </source>
</evidence>
<dbReference type="InterPro" id="IPR002110">
    <property type="entry name" value="Ankyrin_rpt"/>
</dbReference>
<feature type="repeat" description="ANK" evidence="3">
    <location>
        <begin position="1705"/>
        <end position="1737"/>
    </location>
</feature>
<evidence type="ECO:0000313" key="4">
    <source>
        <dbReference type="EMBL" id="KAJ3647153.1"/>
    </source>
</evidence>
<feature type="repeat" description="ANK" evidence="3">
    <location>
        <begin position="1771"/>
        <end position="1803"/>
    </location>
</feature>
<dbReference type="PRINTS" id="PR01415">
    <property type="entry name" value="ANKYRIN"/>
</dbReference>
<evidence type="ECO:0000313" key="5">
    <source>
        <dbReference type="Proteomes" id="UP001168821"/>
    </source>
</evidence>
<feature type="repeat" description="ANK" evidence="3">
    <location>
        <begin position="1277"/>
        <end position="1309"/>
    </location>
</feature>
<name>A0AA38M890_9CUCU</name>
<accession>A0AA38M890</accession>
<feature type="repeat" description="ANK" evidence="3">
    <location>
        <begin position="1804"/>
        <end position="1832"/>
    </location>
</feature>
<keyword evidence="5" id="KW-1185">Reference proteome</keyword>
<dbReference type="InterPro" id="IPR051165">
    <property type="entry name" value="Multifunctional_ANK_Repeat"/>
</dbReference>
<dbReference type="PROSITE" id="PS50297">
    <property type="entry name" value="ANK_REP_REGION"/>
    <property type="match status" value="18"/>
</dbReference>
<dbReference type="PROSITE" id="PS50088">
    <property type="entry name" value="ANK_REPEAT"/>
    <property type="match status" value="19"/>
</dbReference>
<feature type="repeat" description="ANK" evidence="3">
    <location>
        <begin position="1508"/>
        <end position="1540"/>
    </location>
</feature>
<dbReference type="Pfam" id="PF12796">
    <property type="entry name" value="Ank_2"/>
    <property type="match status" value="6"/>
</dbReference>
<dbReference type="EMBL" id="JALNTZ010000007">
    <property type="protein sequence ID" value="KAJ3647153.1"/>
    <property type="molecule type" value="Genomic_DNA"/>
</dbReference>
<dbReference type="InterPro" id="IPR036770">
    <property type="entry name" value="Ankyrin_rpt-contain_sf"/>
</dbReference>
<protein>
    <submittedName>
        <fullName evidence="4">Uncharacterized protein</fullName>
    </submittedName>
</protein>
<feature type="repeat" description="ANK" evidence="3">
    <location>
        <begin position="1098"/>
        <end position="1130"/>
    </location>
</feature>
<feature type="repeat" description="ANK" evidence="3">
    <location>
        <begin position="1574"/>
        <end position="1606"/>
    </location>
</feature>
<feature type="repeat" description="ANK" evidence="3">
    <location>
        <begin position="1310"/>
        <end position="1342"/>
    </location>
</feature>
<dbReference type="Pfam" id="PF13637">
    <property type="entry name" value="Ank_4"/>
    <property type="match status" value="1"/>
</dbReference>
<evidence type="ECO:0000256" key="3">
    <source>
        <dbReference type="PROSITE-ProRule" id="PRU00023"/>
    </source>
</evidence>
<organism evidence="4 5">
    <name type="scientific">Zophobas morio</name>
    <dbReference type="NCBI Taxonomy" id="2755281"/>
    <lineage>
        <taxon>Eukaryota</taxon>
        <taxon>Metazoa</taxon>
        <taxon>Ecdysozoa</taxon>
        <taxon>Arthropoda</taxon>
        <taxon>Hexapoda</taxon>
        <taxon>Insecta</taxon>
        <taxon>Pterygota</taxon>
        <taxon>Neoptera</taxon>
        <taxon>Endopterygota</taxon>
        <taxon>Coleoptera</taxon>
        <taxon>Polyphaga</taxon>
        <taxon>Cucujiformia</taxon>
        <taxon>Tenebrionidae</taxon>
        <taxon>Zophobas</taxon>
    </lineage>
</organism>
<proteinExistence type="predicted"/>
<feature type="repeat" description="ANK" evidence="3">
    <location>
        <begin position="1475"/>
        <end position="1507"/>
    </location>
</feature>
<keyword evidence="2 3" id="KW-0040">ANK repeat</keyword>
<evidence type="ECO:0000256" key="2">
    <source>
        <dbReference type="ARBA" id="ARBA00023043"/>
    </source>
</evidence>
<feature type="repeat" description="ANK" evidence="3">
    <location>
        <begin position="1442"/>
        <end position="1474"/>
    </location>
</feature>
<dbReference type="SUPFAM" id="SSF48403">
    <property type="entry name" value="Ankyrin repeat"/>
    <property type="match status" value="3"/>
</dbReference>
<dbReference type="PANTHER" id="PTHR24123:SF141">
    <property type="entry name" value="ANKYRIN 2, ISOFORM U"/>
    <property type="match status" value="1"/>
</dbReference>
<feature type="repeat" description="ANK" evidence="3">
    <location>
        <begin position="1244"/>
        <end position="1276"/>
    </location>
</feature>
<feature type="repeat" description="ANK" evidence="3">
    <location>
        <begin position="1640"/>
        <end position="1672"/>
    </location>
</feature>
<sequence length="1832" mass="209664">MEEKFESFQKRAGTTDKGKDYVDVALASVVLQLINEPINNFQISSNDEVFGTFSDLIIKRKLATENEVRVTALKLNHAENRDLSTDNLKKGNFSITNYFKSFQKTNKHADEFILFTNRRFTCDDNTTFQLDEEEFSVKPVKVKALFEFSEKIDYAYQFQIVEEDWNEKTLDKIREYQKFFSKFYIYTDQENVENMKKTAAEKFIKTYSSSEEVFEKFLKRVSEWSFQEENKEKLNKKWMERVIALLLLSSNIKPLSSGPVNEKFVNERVAILREAISIFHVTLFEKKSYEKLKHVWDEMRKENKFDIGDLNKVRERYLPTVKCFDKVNFDETDPRILIQLLWLMNKCPLIIHEDENVEKAIQLCPDKKFILIGEGKKQAWMEKYSVFQNLSNLNLKPDLREKIMQKFTVSIQGKKERDLVETFGSNEELLSSVTTDNLLEMLDGPYRVCGAKETLPEPYIERCISRNVVNTTYLEKVHENTIIVLNCASNFDKVKDKLSKHKCYKHYSDDELYQIYDKHTETKSIHYFKILEDGNLEWIQSKGDVSDLKNYNLSNTYFTNENELWSLRLDKNIKLITGDAGMGKSELMKSLKNKSPPEYWTVIINPDDVNLFFHNSDFSKPADYPNLFKKFITNEKYRSLDKLERMVFEKCVKENNVIYVWDALDEIVTEHLEVVSEIIFNLSKKQVSQWVTSRCHLQTYLENKFSLLSLSINQFSEQEQQNYIRKRLTNFDISADKIDFTFEKIKSSFAVVKNVNVLGIPLQIFMLTELFRQNNEKYFKLTENTLLLTDLYEYFIQEKFISFYRDKKKVDFQNSYAEYLVNKEKGKILDSLEKLTLKIIFPEEILQGINIDFEIELAKIKDEEACLSLVVGFQNNVPRFLHGSFAEYLTARYLSRNIHNFKDTIIRNIIFGARYDNVRFFFDMLLAKNSIAHIAVLYKDYESLRTYDDEILKRKDQGARTVLHLLSSWGQRHPRLKQRVINENNTIVYELGSFDTKPESEEYFKTVTFLTDKNDIDEHDKLLNLPPLFYAVKSESLGAELKLLQIKKNQLNQLWASTDLINILFYSIVCGYEDVCQLFTVEQLTKFWTETKFPTAQYAKTLLLLACTNGNLKIFDFLVKSGVNINHVYEKDDTPLYIVSKNSNEQFGGCLATLSSKISNCWTPLHIASFHGHEKIVEYLVTNGAEINRADNLGLTPLDIASFSRHEKVVKCLMKVGAESTHLVHQNGLEIGVKYLATIGANNKGATLLHLACMKGDLNVVKDLVTDSGDVNHRANDGATPLFVASLNGHVKIVEYLAKHGAELNWANNEGWTPLSSAVQKHHDHVARCLVKAGADINLSNKYGWTPLHIASRIGHEIVVKYLTTTDTEINRVDNNGCTPLHFASRRGNENVVRYLTTGGADVNISDKNGMTPLHIAFVNGHKKVFEYLVTQGADLNRADNSGRTPLVAVSFNGDEKLVEYLVTLGANVNSADSEGWTPLHLASRNGHEKVVERLITLGAKINHAQNRGLTPLHVACQNDREKVAECLTTAGADINRGTNDGFTPLHLACQYNHLNIVKYLATHGAEINRVTNYDWTPLYLASQFGHEKVVEYLATMSADINRADKNGFTPLFVASENGHEKVVKHLTTIGAEVNRASKNGWTPVFIASQNGYEKIVEYLAAVGADVNRADIDNWTPLYIASLHGHEKVIKYLATTSNINRADKYGFTPLLVASENGKEQVVEFLVTAGAEIDRTNKNGSSPLHIASFKGHEKIVQYLVQAGALINRADKNGVTPLYLASFNGHEKTVQRLVEAGAEISRCTKDGTSPFQIAVQNGHEKVVEYLESISNHSN</sequence>
<comment type="caution">
    <text evidence="4">The sequence shown here is derived from an EMBL/GenBank/DDBJ whole genome shotgun (WGS) entry which is preliminary data.</text>
</comment>
<dbReference type="PANTHER" id="PTHR24123">
    <property type="entry name" value="ANKYRIN REPEAT-CONTAINING"/>
    <property type="match status" value="1"/>
</dbReference>
<feature type="repeat" description="ANK" evidence="3">
    <location>
        <begin position="1738"/>
        <end position="1770"/>
    </location>
</feature>
<gene>
    <name evidence="4" type="ORF">Zmor_024687</name>
</gene>
<keyword evidence="1" id="KW-0677">Repeat</keyword>
<feature type="repeat" description="ANK" evidence="3">
    <location>
        <begin position="1160"/>
        <end position="1192"/>
    </location>
</feature>
<dbReference type="Proteomes" id="UP001168821">
    <property type="component" value="Unassembled WGS sequence"/>
</dbReference>
<dbReference type="InterPro" id="IPR027417">
    <property type="entry name" value="P-loop_NTPase"/>
</dbReference>
<feature type="repeat" description="ANK" evidence="3">
    <location>
        <begin position="1541"/>
        <end position="1573"/>
    </location>
</feature>
<reference evidence="4" key="1">
    <citation type="journal article" date="2023" name="G3 (Bethesda)">
        <title>Whole genome assemblies of Zophobas morio and Tenebrio molitor.</title>
        <authorList>
            <person name="Kaur S."/>
            <person name="Stinson S.A."/>
            <person name="diCenzo G.C."/>
        </authorList>
    </citation>
    <scope>NUCLEOTIDE SEQUENCE</scope>
    <source>
        <strain evidence="4">QUZm001</strain>
    </source>
</reference>
<feature type="repeat" description="ANK" evidence="3">
    <location>
        <begin position="1409"/>
        <end position="1441"/>
    </location>
</feature>
<feature type="repeat" description="ANK" evidence="3">
    <location>
        <begin position="1343"/>
        <end position="1375"/>
    </location>
</feature>
<dbReference type="Gene3D" id="1.25.40.20">
    <property type="entry name" value="Ankyrin repeat-containing domain"/>
    <property type="match status" value="7"/>
</dbReference>
<dbReference type="SUPFAM" id="SSF52540">
    <property type="entry name" value="P-loop containing nucleoside triphosphate hydrolases"/>
    <property type="match status" value="1"/>
</dbReference>
<dbReference type="SMART" id="SM00248">
    <property type="entry name" value="ANK"/>
    <property type="match status" value="21"/>
</dbReference>
<dbReference type="Gene3D" id="3.40.50.300">
    <property type="entry name" value="P-loop containing nucleotide triphosphate hydrolases"/>
    <property type="match status" value="1"/>
</dbReference>